<comment type="catalytic activity">
    <reaction evidence="1 9">
        <text>Hydrolysis of terminal (1-&gt;4)-linked alpha-D-glucose residues successively from non-reducing ends of the chains with release of beta-D-glucose.</text>
        <dbReference type="EC" id="3.2.1.3"/>
    </reaction>
</comment>
<dbReference type="GO" id="GO:0000272">
    <property type="term" value="P:polysaccharide catabolic process"/>
    <property type="evidence" value="ECO:0007669"/>
    <property type="project" value="UniProtKB-KW"/>
</dbReference>
<evidence type="ECO:0000256" key="3">
    <source>
        <dbReference type="ARBA" id="ARBA00022729"/>
    </source>
</evidence>
<evidence type="ECO:0000256" key="8">
    <source>
        <dbReference type="ARBA" id="ARBA00023326"/>
    </source>
</evidence>
<dbReference type="CDD" id="cd05811">
    <property type="entry name" value="CBM20_glucoamylase"/>
    <property type="match status" value="1"/>
</dbReference>
<dbReference type="VEuPathDB" id="FungiDB:FPRO_06214"/>
<dbReference type="RefSeq" id="XP_031079188.1">
    <property type="nucleotide sequence ID" value="XM_031228897.1"/>
</dbReference>
<feature type="region of interest" description="Disordered" evidence="12">
    <location>
        <begin position="528"/>
        <end position="562"/>
    </location>
</feature>
<evidence type="ECO:0000313" key="15">
    <source>
        <dbReference type="Proteomes" id="UP000183971"/>
    </source>
</evidence>
<dbReference type="PANTHER" id="PTHR31616:SF12">
    <property type="entry name" value="GLUCOAMYLASE"/>
    <property type="match status" value="1"/>
</dbReference>
<dbReference type="GO" id="GO:2001070">
    <property type="term" value="F:starch binding"/>
    <property type="evidence" value="ECO:0007669"/>
    <property type="project" value="InterPro"/>
</dbReference>
<dbReference type="EMBL" id="FJOF01000003">
    <property type="protein sequence ID" value="CZR38595.1"/>
    <property type="molecule type" value="Genomic_DNA"/>
</dbReference>
<feature type="binding site" evidence="11">
    <location>
        <position position="180"/>
    </location>
    <ligand>
        <name>substrate</name>
    </ligand>
</feature>
<dbReference type="PRINTS" id="PR00736">
    <property type="entry name" value="GLHYDRLASE15"/>
</dbReference>
<dbReference type="GO" id="GO:0000324">
    <property type="term" value="C:fungal-type vacuole"/>
    <property type="evidence" value="ECO:0007669"/>
    <property type="project" value="TreeGrafter"/>
</dbReference>
<reference evidence="15" key="1">
    <citation type="journal article" date="2016" name="Genome Biol. Evol.">
        <title>Comparative 'omics' of the Fusarium fujikuroi species complex highlights differences in genetic potential and metabolite synthesis.</title>
        <authorList>
            <person name="Niehaus E.-M."/>
            <person name="Muensterkoetter M."/>
            <person name="Proctor R.H."/>
            <person name="Brown D.W."/>
            <person name="Sharon A."/>
            <person name="Idan Y."/>
            <person name="Oren-Young L."/>
            <person name="Sieber C.M."/>
            <person name="Novak O."/>
            <person name="Pencik A."/>
            <person name="Tarkowska D."/>
            <person name="Hromadova K."/>
            <person name="Freeman S."/>
            <person name="Maymon M."/>
            <person name="Elazar M."/>
            <person name="Youssef S.A."/>
            <person name="El-Shabrawy E.S.M."/>
            <person name="Shalaby A.B.A."/>
            <person name="Houterman P."/>
            <person name="Brock N.L."/>
            <person name="Burkhardt I."/>
            <person name="Tsavkelova E.A."/>
            <person name="Dickschat J.S."/>
            <person name="Galuszka P."/>
            <person name="Gueldener U."/>
            <person name="Tudzynski B."/>
        </authorList>
    </citation>
    <scope>NUCLEOTIDE SEQUENCE [LARGE SCALE GENOMIC DNA]</scope>
    <source>
        <strain evidence="15">ET1</strain>
    </source>
</reference>
<feature type="compositionally biased region" description="Low complexity" evidence="12">
    <location>
        <begin position="536"/>
        <end position="562"/>
    </location>
</feature>
<evidence type="ECO:0000256" key="2">
    <source>
        <dbReference type="ARBA" id="ARBA00006188"/>
    </source>
</evidence>
<evidence type="ECO:0000313" key="14">
    <source>
        <dbReference type="EMBL" id="CZR38595.1"/>
    </source>
</evidence>
<dbReference type="InterPro" id="IPR008291">
    <property type="entry name" value="Glucoamylase_SBD"/>
</dbReference>
<dbReference type="FunFam" id="2.60.40.10:FF:000552">
    <property type="entry name" value="Related to glucoamylase"/>
    <property type="match status" value="1"/>
</dbReference>
<dbReference type="InterPro" id="IPR034836">
    <property type="entry name" value="CBM20_glucoamylase"/>
</dbReference>
<evidence type="ECO:0000256" key="10">
    <source>
        <dbReference type="PIRSR" id="PIRSR001031-1"/>
    </source>
</evidence>
<dbReference type="InterPro" id="IPR012341">
    <property type="entry name" value="6hp_glycosidase-like_sf"/>
</dbReference>
<dbReference type="InterPro" id="IPR046966">
    <property type="entry name" value="Glucoamylase_active_site"/>
</dbReference>
<dbReference type="Gene3D" id="1.50.10.10">
    <property type="match status" value="1"/>
</dbReference>
<dbReference type="Pfam" id="PF00686">
    <property type="entry name" value="CBM_20"/>
    <property type="match status" value="1"/>
</dbReference>
<dbReference type="GO" id="GO:0004339">
    <property type="term" value="F:glucan 1,4-alpha-glucosidase activity"/>
    <property type="evidence" value="ECO:0007669"/>
    <property type="project" value="UniProtKB-EC"/>
</dbReference>
<dbReference type="InterPro" id="IPR013784">
    <property type="entry name" value="Carb-bd-like_fold"/>
</dbReference>
<dbReference type="Gene3D" id="2.60.40.10">
    <property type="entry name" value="Immunoglobulins"/>
    <property type="match status" value="1"/>
</dbReference>
<evidence type="ECO:0000256" key="7">
    <source>
        <dbReference type="ARBA" id="ARBA00023295"/>
    </source>
</evidence>
<keyword evidence="4 9" id="KW-0378">Hydrolase</keyword>
<keyword evidence="5" id="KW-0325">Glycoprotein</keyword>
<dbReference type="SUPFAM" id="SSF48208">
    <property type="entry name" value="Six-hairpin glycosidases"/>
    <property type="match status" value="1"/>
</dbReference>
<feature type="domain" description="CBM20" evidence="13">
    <location>
        <begin position="561"/>
        <end position="668"/>
    </location>
</feature>
<evidence type="ECO:0000256" key="9">
    <source>
        <dbReference type="PIRNR" id="PIRNR001031"/>
    </source>
</evidence>
<sequence>MDLVPVGDPVPSVSINSTASLIQPIMYFVSSAFLLGSFALQSVLGRPAFDERSLVQERQSSVDSFIKSESSVAIEQLLCNIGSDGCNSKNVATGIVIASPDTQDPDYFYTWTRDAALVFKYVVDRFINQYDAGLQRKVQEYIASQAKLQGVSNPSGSLSDGSGLGEAKFNVDMSAFTGGWGRPQRDGPALRATAMITYANWLIANGYTSTANDIVWPVVRNDLNYVAQYWNQTGFDLWEEVKGSSFFTTGSQYRALIEGAALAKKLGKSGDNYSNIAPQALCFLQTYWISSGKYVDSNINVNDGRTGKDANSILSSIHNFDPVLNCDPATFQPCSDKALANHKAVTDSFRSWNINKGISQGSAVAVGRYVEDVYYNGNPWYLATLAAAEQLYDAIYVWKQQGSITVSDVSLSFFKDLVSSISTGTYASDSATFKSITDAVSKYADGYVAIVAKYVGTDGHLAEQFDKNDGHPLSATDLTWSYAAFLSAADRRAGVIPPSWAGSVAAVPNQCGTNTVAGSYSSATATSFPASQTPKGGVPTPTGTQTSTSTSTSSSSTSTSCPTATSVAVTFEEVVTTNFGDTIKIVGNIAALGNWDTSKAVALSASDYTSSNPVWKTTISLTAGQSIQYKYINIKKDGSLTWEKDPNRTYTVPKTCATKATQSDKWQS</sequence>
<dbReference type="FunFam" id="1.50.10.10:FF:000018">
    <property type="entry name" value="Glucoamylase"/>
    <property type="match status" value="1"/>
</dbReference>
<evidence type="ECO:0000256" key="12">
    <source>
        <dbReference type="SAM" id="MobiDB-lite"/>
    </source>
</evidence>
<name>A0A1L7VGI3_FUSPR</name>
<dbReference type="GeneID" id="42051093"/>
<dbReference type="InterPro" id="IPR002044">
    <property type="entry name" value="CBM20"/>
</dbReference>
<keyword evidence="6 9" id="KW-0119">Carbohydrate metabolism</keyword>
<dbReference type="AlphaFoldDB" id="A0A1L7VGI3"/>
<evidence type="ECO:0000256" key="11">
    <source>
        <dbReference type="PIRSR" id="PIRSR001031-2"/>
    </source>
</evidence>
<comment type="similarity">
    <text evidence="2 9">Belongs to the glycosyl hydrolase 15 family.</text>
</comment>
<dbReference type="Pfam" id="PF00723">
    <property type="entry name" value="Glyco_hydro_15"/>
    <property type="match status" value="1"/>
</dbReference>
<keyword evidence="7 9" id="KW-0326">Glycosidase</keyword>
<evidence type="ECO:0000256" key="6">
    <source>
        <dbReference type="ARBA" id="ARBA00023277"/>
    </source>
</evidence>
<dbReference type="InterPro" id="IPR013783">
    <property type="entry name" value="Ig-like_fold"/>
</dbReference>
<gene>
    <name evidence="14" type="ORF">FPRO_06214</name>
</gene>
<dbReference type="SUPFAM" id="SSF49452">
    <property type="entry name" value="Starch-binding domain-like"/>
    <property type="match status" value="1"/>
</dbReference>
<dbReference type="EC" id="3.2.1.3" evidence="9"/>
<comment type="caution">
    <text evidence="14">The sequence shown here is derived from an EMBL/GenBank/DDBJ whole genome shotgun (WGS) entry which is preliminary data.</text>
</comment>
<accession>A0A1L7VGI3</accession>
<dbReference type="PROSITE" id="PS00820">
    <property type="entry name" value="GLUCOAMYLASE"/>
    <property type="match status" value="1"/>
</dbReference>
<feature type="active site" description="Proton donor" evidence="10">
    <location>
        <position position="239"/>
    </location>
</feature>
<organism evidence="14 15">
    <name type="scientific">Fusarium proliferatum (strain ET1)</name>
    <name type="common">Orchid endophyte fungus</name>
    <dbReference type="NCBI Taxonomy" id="1227346"/>
    <lineage>
        <taxon>Eukaryota</taxon>
        <taxon>Fungi</taxon>
        <taxon>Dikarya</taxon>
        <taxon>Ascomycota</taxon>
        <taxon>Pezizomycotina</taxon>
        <taxon>Sordariomycetes</taxon>
        <taxon>Hypocreomycetidae</taxon>
        <taxon>Hypocreales</taxon>
        <taxon>Nectriaceae</taxon>
        <taxon>Fusarium</taxon>
        <taxon>Fusarium fujikuroi species complex</taxon>
    </lineage>
</organism>
<dbReference type="PROSITE" id="PS51166">
    <property type="entry name" value="CBM20"/>
    <property type="match status" value="1"/>
</dbReference>
<evidence type="ECO:0000256" key="5">
    <source>
        <dbReference type="ARBA" id="ARBA00023180"/>
    </source>
</evidence>
<dbReference type="PANTHER" id="PTHR31616">
    <property type="entry name" value="TREHALASE"/>
    <property type="match status" value="1"/>
</dbReference>
<protein>
    <recommendedName>
        <fullName evidence="9">Glucoamylase</fullName>
        <ecNumber evidence="9">3.2.1.3</ecNumber>
    </recommendedName>
    <alternativeName>
        <fullName evidence="9">1,4-alpha-D-glucan glucohydrolase</fullName>
    </alternativeName>
    <alternativeName>
        <fullName evidence="9">Glucan 1,4-alpha-glucosidase</fullName>
    </alternativeName>
</protein>
<proteinExistence type="inferred from homology"/>
<evidence type="ECO:0000256" key="1">
    <source>
        <dbReference type="ARBA" id="ARBA00001863"/>
    </source>
</evidence>
<feature type="active site" description="Proton acceptor" evidence="10">
    <location>
        <position position="236"/>
    </location>
</feature>
<evidence type="ECO:0000256" key="4">
    <source>
        <dbReference type="ARBA" id="ARBA00022801"/>
    </source>
</evidence>
<keyword evidence="8 9" id="KW-0624">Polysaccharide degradation</keyword>
<evidence type="ECO:0000259" key="13">
    <source>
        <dbReference type="PROSITE" id="PS51166"/>
    </source>
</evidence>
<keyword evidence="15" id="KW-1185">Reference proteome</keyword>
<dbReference type="InterPro" id="IPR000165">
    <property type="entry name" value="Glucoamylase"/>
</dbReference>
<dbReference type="SMART" id="SM01065">
    <property type="entry name" value="CBM_2"/>
    <property type="match status" value="1"/>
</dbReference>
<keyword evidence="3" id="KW-0732">Signal</keyword>
<dbReference type="InterPro" id="IPR011613">
    <property type="entry name" value="GH15-like"/>
</dbReference>
<dbReference type="Proteomes" id="UP000183971">
    <property type="component" value="Unassembled WGS sequence"/>
</dbReference>
<dbReference type="InterPro" id="IPR008928">
    <property type="entry name" value="6-hairpin_glycosidase_sf"/>
</dbReference>
<dbReference type="PIRSF" id="PIRSF001031">
    <property type="entry name" value="Glu-a-glcsd_SBD"/>
    <property type="match status" value="1"/>
</dbReference>